<dbReference type="RefSeq" id="XP_018703555.1">
    <property type="nucleotide sequence ID" value="XM_018849528.1"/>
</dbReference>
<evidence type="ECO:0000313" key="6">
    <source>
        <dbReference type="Proteomes" id="UP000076744"/>
    </source>
</evidence>
<dbReference type="InterPro" id="IPR021765">
    <property type="entry name" value="UstYa-like"/>
</dbReference>
<proteinExistence type="inferred from homology"/>
<dbReference type="OrthoDB" id="3687641at2759"/>
<dbReference type="PANTHER" id="PTHR33365">
    <property type="entry name" value="YALI0B05434P"/>
    <property type="match status" value="1"/>
</dbReference>
<keyword evidence="4" id="KW-0812">Transmembrane</keyword>
<dbReference type="PANTHER" id="PTHR33365:SF4">
    <property type="entry name" value="CYCLOCHLOROTINE BIOSYNTHESIS PROTEIN O"/>
    <property type="match status" value="1"/>
</dbReference>
<name>A0A167TRZ3_CORFA</name>
<organism evidence="5 6">
    <name type="scientific">Cordyceps fumosorosea (strain ARSEF 2679)</name>
    <name type="common">Isaria fumosorosea</name>
    <dbReference type="NCBI Taxonomy" id="1081104"/>
    <lineage>
        <taxon>Eukaryota</taxon>
        <taxon>Fungi</taxon>
        <taxon>Dikarya</taxon>
        <taxon>Ascomycota</taxon>
        <taxon>Pezizomycotina</taxon>
        <taxon>Sordariomycetes</taxon>
        <taxon>Hypocreomycetidae</taxon>
        <taxon>Hypocreales</taxon>
        <taxon>Cordycipitaceae</taxon>
        <taxon>Cordyceps</taxon>
    </lineage>
</organism>
<dbReference type="AlphaFoldDB" id="A0A167TRZ3"/>
<evidence type="ECO:0000256" key="1">
    <source>
        <dbReference type="ARBA" id="ARBA00004685"/>
    </source>
</evidence>
<feature type="transmembrane region" description="Helical" evidence="4">
    <location>
        <begin position="39"/>
        <end position="61"/>
    </location>
</feature>
<accession>A0A167TRZ3</accession>
<dbReference type="EMBL" id="AZHB01000014">
    <property type="protein sequence ID" value="OAA60884.1"/>
    <property type="molecule type" value="Genomic_DNA"/>
</dbReference>
<keyword evidence="4" id="KW-1133">Transmembrane helix</keyword>
<comment type="caution">
    <text evidence="5">The sequence shown here is derived from an EMBL/GenBank/DDBJ whole genome shotgun (WGS) entry which is preliminary data.</text>
</comment>
<protein>
    <recommendedName>
        <fullName evidence="7">Tat pathway signal sequence</fullName>
    </recommendedName>
</protein>
<sequence length="260" mass="30207">MEQKTTDRPSDEEPFLNDQERDQFQLPLPPAWQRRWAKFLPFSVVLNIGLILALLAVLGLLRHDPSKHYIPNEIYSPAHSVVEYENIHFTGGLESERAVSKYRGSSKEVDDAWENLYNTAPLINASTRFSNDSNQYMVQLDVFHQLHCLNMLRQVLYPLTYHLDVTSGTQTAKSTIHHMEHCYEQLRQAIQCSSDLSTITWAWSRDKGRYVGNVHTMHTCRNFDKIHEWAEENMAKQELDFFGYVEGSPIFPPELDDFDS</sequence>
<comment type="pathway">
    <text evidence="1">Mycotoxin biosynthesis.</text>
</comment>
<dbReference type="Pfam" id="PF11807">
    <property type="entry name" value="UstYa"/>
    <property type="match status" value="1"/>
</dbReference>
<keyword evidence="6" id="KW-1185">Reference proteome</keyword>
<evidence type="ECO:0000256" key="4">
    <source>
        <dbReference type="SAM" id="Phobius"/>
    </source>
</evidence>
<comment type="similarity">
    <text evidence="2">Belongs to the ustYa family.</text>
</comment>
<keyword evidence="4" id="KW-0472">Membrane</keyword>
<evidence type="ECO:0000313" key="5">
    <source>
        <dbReference type="EMBL" id="OAA60884.1"/>
    </source>
</evidence>
<reference evidence="5 6" key="1">
    <citation type="journal article" date="2016" name="Genome Biol. Evol.">
        <title>Divergent and convergent evolution of fungal pathogenicity.</title>
        <authorList>
            <person name="Shang Y."/>
            <person name="Xiao G."/>
            <person name="Zheng P."/>
            <person name="Cen K."/>
            <person name="Zhan S."/>
            <person name="Wang C."/>
        </authorList>
    </citation>
    <scope>NUCLEOTIDE SEQUENCE [LARGE SCALE GENOMIC DNA]</scope>
    <source>
        <strain evidence="5 6">ARSEF 2679</strain>
    </source>
</reference>
<evidence type="ECO:0000256" key="3">
    <source>
        <dbReference type="SAM" id="MobiDB-lite"/>
    </source>
</evidence>
<dbReference type="GeneID" id="30022215"/>
<feature type="region of interest" description="Disordered" evidence="3">
    <location>
        <begin position="1"/>
        <end position="20"/>
    </location>
</feature>
<feature type="compositionally biased region" description="Basic and acidic residues" evidence="3">
    <location>
        <begin position="1"/>
        <end position="11"/>
    </location>
</feature>
<evidence type="ECO:0000256" key="2">
    <source>
        <dbReference type="ARBA" id="ARBA00035112"/>
    </source>
</evidence>
<dbReference type="GO" id="GO:0043386">
    <property type="term" value="P:mycotoxin biosynthetic process"/>
    <property type="evidence" value="ECO:0007669"/>
    <property type="project" value="InterPro"/>
</dbReference>
<evidence type="ECO:0008006" key="7">
    <source>
        <dbReference type="Google" id="ProtNLM"/>
    </source>
</evidence>
<dbReference type="STRING" id="1081104.A0A167TRZ3"/>
<gene>
    <name evidence="5" type="ORF">ISF_05923</name>
</gene>
<dbReference type="Proteomes" id="UP000076744">
    <property type="component" value="Unassembled WGS sequence"/>
</dbReference>